<organism evidence="2 3">
    <name type="scientific">Drosophila hydei</name>
    <name type="common">Fruit fly</name>
    <dbReference type="NCBI Taxonomy" id="7224"/>
    <lineage>
        <taxon>Eukaryota</taxon>
        <taxon>Metazoa</taxon>
        <taxon>Ecdysozoa</taxon>
        <taxon>Arthropoda</taxon>
        <taxon>Hexapoda</taxon>
        <taxon>Insecta</taxon>
        <taxon>Pterygota</taxon>
        <taxon>Neoptera</taxon>
        <taxon>Endopterygota</taxon>
        <taxon>Diptera</taxon>
        <taxon>Brachycera</taxon>
        <taxon>Muscomorpha</taxon>
        <taxon>Ephydroidea</taxon>
        <taxon>Drosophilidae</taxon>
        <taxon>Drosophila</taxon>
    </lineage>
</organism>
<dbReference type="PANTHER" id="PTHR42774:SF3">
    <property type="entry name" value="KETOHEXOKINASE"/>
    <property type="match status" value="1"/>
</dbReference>
<dbReference type="GO" id="GO:0004454">
    <property type="term" value="F:ketohexokinase activity"/>
    <property type="evidence" value="ECO:0007669"/>
    <property type="project" value="InterPro"/>
</dbReference>
<dbReference type="GeneID" id="111593110"/>
<evidence type="ECO:0000313" key="3">
    <source>
        <dbReference type="RefSeq" id="XP_023161478.2"/>
    </source>
</evidence>
<dbReference type="AlphaFoldDB" id="A0A6J1LB40"/>
<dbReference type="OMA" id="NEHEENM"/>
<dbReference type="PANTHER" id="PTHR42774">
    <property type="entry name" value="PHOSPHOTRANSFERASE SYSTEM TRANSPORT PROTEIN"/>
    <property type="match status" value="1"/>
</dbReference>
<dbReference type="KEGG" id="dhe:111593110"/>
<protein>
    <submittedName>
        <fullName evidence="3">Ketohexokinase-like</fullName>
    </submittedName>
</protein>
<evidence type="ECO:0000313" key="2">
    <source>
        <dbReference type="Proteomes" id="UP000504633"/>
    </source>
</evidence>
<dbReference type="CDD" id="cd01939">
    <property type="entry name" value="Ketohexokinase"/>
    <property type="match status" value="1"/>
</dbReference>
<reference evidence="3" key="1">
    <citation type="submission" date="2025-08" db="UniProtKB">
        <authorList>
            <consortium name="RefSeq"/>
        </authorList>
    </citation>
    <scope>IDENTIFICATION</scope>
    <source>
        <strain evidence="3">15085-1641.00</strain>
        <tissue evidence="3">Whole body</tissue>
    </source>
</reference>
<proteinExistence type="predicted"/>
<keyword evidence="2" id="KW-1185">Reference proteome</keyword>
<feature type="domain" description="Carbohydrate kinase PfkB" evidence="1">
    <location>
        <begin position="233"/>
        <end position="307"/>
    </location>
</feature>
<dbReference type="OrthoDB" id="204058at2759"/>
<dbReference type="GO" id="GO:0006000">
    <property type="term" value="P:fructose metabolic process"/>
    <property type="evidence" value="ECO:0007669"/>
    <property type="project" value="InterPro"/>
</dbReference>
<dbReference type="InterPro" id="IPR011611">
    <property type="entry name" value="PfkB_dom"/>
</dbReference>
<gene>
    <name evidence="3" type="primary">LOC111593110</name>
</gene>
<evidence type="ECO:0000259" key="1">
    <source>
        <dbReference type="Pfam" id="PF00294"/>
    </source>
</evidence>
<name>A0A6J1LB40_DROHY</name>
<accession>A0A6J1LB40</accession>
<dbReference type="InterPro" id="IPR034093">
    <property type="entry name" value="KHK"/>
</dbReference>
<feature type="domain" description="Carbohydrate kinase PfkB" evidence="1">
    <location>
        <begin position="14"/>
        <end position="118"/>
    </location>
</feature>
<dbReference type="RefSeq" id="XP_023161478.2">
    <property type="nucleotide sequence ID" value="XM_023305710.2"/>
</dbReference>
<sequence>MDTDCVLSITKPMLCVGSMSVDIVEQCNSMPADKRDHLSVDARWQRGGHASNVSYVLRLLGAQVEFLGVLSRSSMLREILQEMERINIDLSNCPRTDKNPAFTTVVIDRKTGCRSILECSRKFPYIGIEEFKKLDLNRYGWVHFEARNKLDIIPMMRAIHNYNSGRTDRIKISLKVDGCFNENKDLFDMCHYLIFSRQLALDLGWQSVRETCIELDKTLPLPRSILMRRPSIICSWGPYGAGCLDAHGQYFDLPLPAGRKPIDTYGVGECFTAGVIYALYLRQMPLAAAVTFGNRVAVFKTTRSGYNHIAQFQHYPVTVSNDDKNSDHYSEDDESEQFICKKHMNRQIQPSNGILSTQLLQRFEMAKDEDIVSLKSALSKNLREQQSSVAFDPAYNVTQSMSKVPRIRNSSVRSKRMRSIVSISPIK</sequence>
<dbReference type="Gene3D" id="3.40.1190.20">
    <property type="match status" value="1"/>
</dbReference>
<dbReference type="Proteomes" id="UP000504633">
    <property type="component" value="Unplaced"/>
</dbReference>
<dbReference type="InterPro" id="IPR029056">
    <property type="entry name" value="Ribokinase-like"/>
</dbReference>
<dbReference type="InterPro" id="IPR052562">
    <property type="entry name" value="Ketohexokinase-related"/>
</dbReference>
<dbReference type="Pfam" id="PF00294">
    <property type="entry name" value="PfkB"/>
    <property type="match status" value="2"/>
</dbReference>
<dbReference type="SUPFAM" id="SSF53613">
    <property type="entry name" value="Ribokinase-like"/>
    <property type="match status" value="1"/>
</dbReference>